<gene>
    <name evidence="2" type="ORF">R4198_23005</name>
</gene>
<comment type="caution">
    <text evidence="2">The sequence shown here is derived from an EMBL/GenBank/DDBJ whole genome shotgun (WGS) entry which is preliminary data.</text>
</comment>
<feature type="domain" description="Flavodoxin-like" evidence="1">
    <location>
        <begin position="4"/>
        <end position="173"/>
    </location>
</feature>
<evidence type="ECO:0000313" key="2">
    <source>
        <dbReference type="EMBL" id="MDV7136573.1"/>
    </source>
</evidence>
<dbReference type="InterPro" id="IPR029039">
    <property type="entry name" value="Flavoprotein-like_sf"/>
</dbReference>
<dbReference type="Proteomes" id="UP001185792">
    <property type="component" value="Unassembled WGS sequence"/>
</dbReference>
<sequence length="180" mass="19405">MTNTVVAYATAHGTTQSIAQRIAEIVGGKGDDVELRALDERSGLGDLAEVDCLIIGSAIHNGQWLPAAEAAVRAFQQPHDPLVVWAFSVSSVGATSSFLVWPVARALRHVTSEPRAVTELRTQADVGSHRFFAGAIAPGDWPRTGRILFRLMGGRYGDARDWDDVDEWAGRIISSLTGPR</sequence>
<dbReference type="RefSeq" id="WP_317714558.1">
    <property type="nucleotide sequence ID" value="NZ_JAWLUM010000004.1"/>
</dbReference>
<proteinExistence type="predicted"/>
<evidence type="ECO:0000313" key="3">
    <source>
        <dbReference type="Proteomes" id="UP001185792"/>
    </source>
</evidence>
<dbReference type="Pfam" id="PF12724">
    <property type="entry name" value="Flavodoxin_5"/>
    <property type="match status" value="1"/>
</dbReference>
<evidence type="ECO:0000259" key="1">
    <source>
        <dbReference type="PROSITE" id="PS50902"/>
    </source>
</evidence>
<dbReference type="EMBL" id="JAWLUM010000004">
    <property type="protein sequence ID" value="MDV7136573.1"/>
    <property type="molecule type" value="Genomic_DNA"/>
</dbReference>
<protein>
    <submittedName>
        <fullName evidence="2">Flavodoxin domain-containing protein</fullName>
    </submittedName>
</protein>
<keyword evidence="3" id="KW-1185">Reference proteome</keyword>
<organism evidence="2 3">
    <name type="scientific">Williamsia marianensis</name>
    <dbReference type="NCBI Taxonomy" id="85044"/>
    <lineage>
        <taxon>Bacteria</taxon>
        <taxon>Bacillati</taxon>
        <taxon>Actinomycetota</taxon>
        <taxon>Actinomycetes</taxon>
        <taxon>Mycobacteriales</taxon>
        <taxon>Nocardiaceae</taxon>
        <taxon>Williamsia</taxon>
    </lineage>
</organism>
<dbReference type="SUPFAM" id="SSF52218">
    <property type="entry name" value="Flavoproteins"/>
    <property type="match status" value="1"/>
</dbReference>
<dbReference type="InterPro" id="IPR008254">
    <property type="entry name" value="Flavodoxin/NO_synth"/>
</dbReference>
<dbReference type="Gene3D" id="3.40.50.360">
    <property type="match status" value="1"/>
</dbReference>
<dbReference type="InterPro" id="IPR026816">
    <property type="entry name" value="Flavodoxin_dom"/>
</dbReference>
<accession>A0ABU4EZA7</accession>
<dbReference type="PROSITE" id="PS50902">
    <property type="entry name" value="FLAVODOXIN_LIKE"/>
    <property type="match status" value="1"/>
</dbReference>
<reference evidence="2 3" key="1">
    <citation type="submission" date="2023-10" db="EMBL/GenBank/DDBJ databases">
        <title>Development of a sustainable strategy for remediation of hydrocarbon-contaminated territories based on the waste exchange concept.</title>
        <authorList>
            <person name="Krivoruchko A."/>
        </authorList>
    </citation>
    <scope>NUCLEOTIDE SEQUENCE [LARGE SCALE GENOMIC DNA]</scope>
    <source>
        <strain evidence="2 3">IEGM 1236</strain>
    </source>
</reference>
<name>A0ABU4EZA7_WILMA</name>